<name>A0A7D9HQ66_PARCT</name>
<dbReference type="OrthoDB" id="5967439at2759"/>
<keyword evidence="2" id="KW-1185">Reference proteome</keyword>
<gene>
    <name evidence="1" type="ORF">PACLA_8A014622</name>
</gene>
<dbReference type="EMBL" id="CACRXK020001248">
    <property type="protein sequence ID" value="CAB3987883.1"/>
    <property type="molecule type" value="Genomic_DNA"/>
</dbReference>
<evidence type="ECO:0000313" key="2">
    <source>
        <dbReference type="Proteomes" id="UP001152795"/>
    </source>
</evidence>
<reference evidence="1" key="1">
    <citation type="submission" date="2020-04" db="EMBL/GenBank/DDBJ databases">
        <authorList>
            <person name="Alioto T."/>
            <person name="Alioto T."/>
            <person name="Gomez Garrido J."/>
        </authorList>
    </citation>
    <scope>NUCLEOTIDE SEQUENCE</scope>
    <source>
        <strain evidence="1">A484AB</strain>
    </source>
</reference>
<proteinExistence type="predicted"/>
<evidence type="ECO:0000313" key="1">
    <source>
        <dbReference type="EMBL" id="CAB3987883.1"/>
    </source>
</evidence>
<organism evidence="1 2">
    <name type="scientific">Paramuricea clavata</name>
    <name type="common">Red gorgonian</name>
    <name type="synonym">Violescent sea-whip</name>
    <dbReference type="NCBI Taxonomy" id="317549"/>
    <lineage>
        <taxon>Eukaryota</taxon>
        <taxon>Metazoa</taxon>
        <taxon>Cnidaria</taxon>
        <taxon>Anthozoa</taxon>
        <taxon>Octocorallia</taxon>
        <taxon>Malacalcyonacea</taxon>
        <taxon>Plexauridae</taxon>
        <taxon>Paramuricea</taxon>
    </lineage>
</organism>
<dbReference type="AlphaFoldDB" id="A0A7D9HQ66"/>
<protein>
    <submittedName>
        <fullName evidence="1">Uncharacterized protein</fullName>
    </submittedName>
</protein>
<dbReference type="Proteomes" id="UP001152795">
    <property type="component" value="Unassembled WGS sequence"/>
</dbReference>
<sequence length="621" mass="69860">MNISELRQTFSFIISLKQLELRRSQNANLEVNSNLDLHTDNDIVQNSHERQETEAVGGFEVTSNCPGEPHAGIHEAGRLPDYVAVDIPSITIWGRRADGSIITVNSSTIINAYDEITRWRKNTFLVPYGKVGRDFIDQLTQHINDWNNASQTQHMALKAAIVLLATALQKPSVKSKAKDHKECLEKRLALWKGEVESLLREGRSIQKRLAKAKRTEPPNKAKIFAKLVMEGQINSALRYLSEADCDGVLPLTDDVMRLLQEKHPEAQEAKLGSLLFGPFDEVHDSLYQQIDGEIIRETAMRTKGSGGPSGVDANGFKRILACKSFKKSGVNLCEEVATMTRRLCTEYIDTRTIEPILANRLIPLDKGEGAVRPIGVGEVIRRIIGKCVMKVIKPDVIDASGSLQFVTKFALPQLNKVWSIAQSKLPKNIYNFTIRYINNSLPTRKNLNRWAISSNSDCSFCLCPETLLNIVAGCQFYLDRFTWRHNSVLNFLAHTLQTVYGSTLYADLNGFKSPSILTGDTYRPDLLLSCSNGSLYVVELTTGYETNLKNNVKRKKDKYRELLRQLGKNFNQVKFINLSISSLGIFAEECYKFLDMLDSIGLDKNHQIIIVIQIANRKLPL</sequence>
<comment type="caution">
    <text evidence="1">The sequence shown here is derived from an EMBL/GenBank/DDBJ whole genome shotgun (WGS) entry which is preliminary data.</text>
</comment>
<accession>A0A7D9HQ66</accession>